<feature type="region of interest" description="Disordered" evidence="1">
    <location>
        <begin position="271"/>
        <end position="301"/>
    </location>
</feature>
<dbReference type="RefSeq" id="WP_195132877.1">
    <property type="nucleotide sequence ID" value="NZ_JADLQX010000030.1"/>
</dbReference>
<evidence type="ECO:0000313" key="2">
    <source>
        <dbReference type="EMBL" id="MBF6301657.1"/>
    </source>
</evidence>
<dbReference type="Proteomes" id="UP000702209">
    <property type="component" value="Unassembled WGS sequence"/>
</dbReference>
<reference evidence="2 3" key="1">
    <citation type="submission" date="2020-10" db="EMBL/GenBank/DDBJ databases">
        <title>Identification of Nocardia species via Next-generation sequencing and recognition of intraspecies genetic diversity.</title>
        <authorList>
            <person name="Li P."/>
            <person name="Li P."/>
            <person name="Lu B."/>
        </authorList>
    </citation>
    <scope>NUCLEOTIDE SEQUENCE [LARGE SCALE GENOMIC DNA]</scope>
    <source>
        <strain evidence="2 3">BJ06-0157</strain>
    </source>
</reference>
<evidence type="ECO:0000256" key="1">
    <source>
        <dbReference type="SAM" id="MobiDB-lite"/>
    </source>
</evidence>
<organism evidence="2 3">
    <name type="scientific">Nocardia amamiensis</name>
    <dbReference type="NCBI Taxonomy" id="404578"/>
    <lineage>
        <taxon>Bacteria</taxon>
        <taxon>Bacillati</taxon>
        <taxon>Actinomycetota</taxon>
        <taxon>Actinomycetes</taxon>
        <taxon>Mycobacteriales</taxon>
        <taxon>Nocardiaceae</taxon>
        <taxon>Nocardia</taxon>
    </lineage>
</organism>
<evidence type="ECO:0000313" key="3">
    <source>
        <dbReference type="Proteomes" id="UP000702209"/>
    </source>
</evidence>
<dbReference type="Gene3D" id="1.10.340.50">
    <property type="match status" value="1"/>
</dbReference>
<name>A0ABS0CYH7_9NOCA</name>
<comment type="caution">
    <text evidence="2">The sequence shown here is derived from an EMBL/GenBank/DDBJ whole genome shotgun (WGS) entry which is preliminary data.</text>
</comment>
<protein>
    <submittedName>
        <fullName evidence="2">Replication initiation protein</fullName>
    </submittedName>
</protein>
<dbReference type="InterPro" id="IPR004322">
    <property type="entry name" value="Plasmid_replicase_bac"/>
</dbReference>
<proteinExistence type="predicted"/>
<sequence>MTADEDWESDVWTLPFPFEEHWRPQRPYASRSKSGGYYRTSRDRALTLPYVESNPKAMTSLVITDHDGGRADEIAALCGLPVPSYVAMNPYTRDGHIVYALKKPVILTDPARRDPVHLLARVEAGLNNVLAGDVAYAHRFTKNPTHDDHLTLWGPDYALYELRDLWEPIAALGALPKYHTTTERRKALASSGTGRNVDLFELTRRWSYRRRGDYDDWNSWRQVVDDYAWDRNLDIIGAAYTKGPMEPGEAQALARSVSAWTWRRIKRTFSEEQARRGSRGGAATAASLSVDERQQRASKAGRIMTDARREANRKRATKYDEAAFIAAALEG</sequence>
<gene>
    <name evidence="2" type="ORF">IU459_29565</name>
</gene>
<keyword evidence="3" id="KW-1185">Reference proteome</keyword>
<dbReference type="Pfam" id="PF03090">
    <property type="entry name" value="Replicase"/>
    <property type="match status" value="1"/>
</dbReference>
<accession>A0ABS0CYH7</accession>
<dbReference type="EMBL" id="JADLQX010000030">
    <property type="protein sequence ID" value="MBF6301657.1"/>
    <property type="molecule type" value="Genomic_DNA"/>
</dbReference>